<gene>
    <name evidence="21" type="ORF">SAMEA4029010_CIC11G00000005900</name>
</gene>
<evidence type="ECO:0000256" key="6">
    <source>
        <dbReference type="ARBA" id="ARBA00022630"/>
    </source>
</evidence>
<evidence type="ECO:0000256" key="16">
    <source>
        <dbReference type="ARBA" id="ARBA00023128"/>
    </source>
</evidence>
<accession>A0A1L0DQC5</accession>
<evidence type="ECO:0000256" key="18">
    <source>
        <dbReference type="ARBA" id="ARBA00052682"/>
    </source>
</evidence>
<name>A0A1L0DQC5_9ASCO</name>
<evidence type="ECO:0000256" key="8">
    <source>
        <dbReference type="ARBA" id="ARBA00022792"/>
    </source>
</evidence>
<dbReference type="GO" id="GO:0051539">
    <property type="term" value="F:4 iron, 4 sulfur cluster binding"/>
    <property type="evidence" value="ECO:0007669"/>
    <property type="project" value="UniProtKB-UniRule"/>
</dbReference>
<dbReference type="GO" id="GO:0005743">
    <property type="term" value="C:mitochondrial inner membrane"/>
    <property type="evidence" value="ECO:0007669"/>
    <property type="project" value="UniProtKB-SubCell"/>
</dbReference>
<keyword evidence="9 19" id="KW-0274">FAD</keyword>
<dbReference type="PANTHER" id="PTHR10617">
    <property type="entry name" value="ELECTRON TRANSFER FLAVOPROTEIN-UBIQUINONE OXIDOREDUCTASE"/>
    <property type="match status" value="1"/>
</dbReference>
<keyword evidence="16" id="KW-0496">Mitochondrion</keyword>
<evidence type="ECO:0000256" key="7">
    <source>
        <dbReference type="ARBA" id="ARBA00022723"/>
    </source>
</evidence>
<evidence type="ECO:0000313" key="21">
    <source>
        <dbReference type="EMBL" id="SGZ57992.1"/>
    </source>
</evidence>
<dbReference type="Gene3D" id="3.50.50.60">
    <property type="entry name" value="FAD/NAD(P)-binding domain"/>
    <property type="match status" value="1"/>
</dbReference>
<comment type="subcellular location">
    <subcellularLocation>
        <location evidence="3">Mitochondrion inner membrane</location>
    </subcellularLocation>
</comment>
<protein>
    <recommendedName>
        <fullName evidence="19">Electron transfer flavoprotein-ubiquinone oxidoreductase</fullName>
        <shortName evidence="19">ETF-QO</shortName>
        <ecNumber evidence="19">1.5.5.1</ecNumber>
    </recommendedName>
</protein>
<keyword evidence="12 19" id="KW-0560">Oxidoreductase</keyword>
<evidence type="ECO:0000256" key="14">
    <source>
        <dbReference type="ARBA" id="ARBA00023014"/>
    </source>
</evidence>
<comment type="cofactor">
    <cofactor evidence="19">
        <name>[4Fe-4S] cluster</name>
        <dbReference type="ChEBI" id="CHEBI:49883"/>
    </cofactor>
    <text evidence="19">Binds 1 [4Fe-4S] cluster.</text>
</comment>
<dbReference type="InterPro" id="IPR049398">
    <property type="entry name" value="ETF-QO/FixC_UQ-bd"/>
</dbReference>
<dbReference type="InterPro" id="IPR036188">
    <property type="entry name" value="FAD/NAD-bd_sf"/>
</dbReference>
<comment type="function">
    <text evidence="2 19">Accepts electrons from ETF and reduces ubiquinone.</text>
</comment>
<dbReference type="SUPFAM" id="SSF54373">
    <property type="entry name" value="FAD-linked reductases, C-terminal domain"/>
    <property type="match status" value="1"/>
</dbReference>
<keyword evidence="15 19" id="KW-0830">Ubiquinone</keyword>
<keyword evidence="14 19" id="KW-0411">Iron-sulfur</keyword>
<evidence type="ECO:0000256" key="2">
    <source>
        <dbReference type="ARBA" id="ARBA00002819"/>
    </source>
</evidence>
<dbReference type="SUPFAM" id="SSF51905">
    <property type="entry name" value="FAD/NAD(P)-binding domain"/>
    <property type="match status" value="1"/>
</dbReference>
<dbReference type="PROSITE" id="PS51379">
    <property type="entry name" value="4FE4S_FER_2"/>
    <property type="match status" value="1"/>
</dbReference>
<dbReference type="InterPro" id="IPR017896">
    <property type="entry name" value="4Fe4S_Fe-S-bd"/>
</dbReference>
<evidence type="ECO:0000256" key="17">
    <source>
        <dbReference type="ARBA" id="ARBA00023136"/>
    </source>
</evidence>
<keyword evidence="8" id="KW-0999">Mitochondrion inner membrane</keyword>
<feature type="domain" description="4Fe-4S ferredoxin-type" evidence="20">
    <location>
        <begin position="613"/>
        <end position="642"/>
    </location>
</feature>
<evidence type="ECO:0000256" key="19">
    <source>
        <dbReference type="RuleBase" id="RU366068"/>
    </source>
</evidence>
<reference evidence="21 22" key="1">
    <citation type="submission" date="2016-10" db="EMBL/GenBank/DDBJ databases">
        <authorList>
            <person name="de Groot N.N."/>
        </authorList>
    </citation>
    <scope>NUCLEOTIDE SEQUENCE [LARGE SCALE GENOMIC DNA]</scope>
    <source>
        <strain evidence="21 22">CBS 141442</strain>
    </source>
</reference>
<evidence type="ECO:0000256" key="4">
    <source>
        <dbReference type="ARBA" id="ARBA00006796"/>
    </source>
</evidence>
<comment type="similarity">
    <text evidence="4">Belongs to the ETF-QO/FixC family.</text>
</comment>
<dbReference type="OrthoDB" id="437331at2759"/>
<evidence type="ECO:0000313" key="22">
    <source>
        <dbReference type="Proteomes" id="UP000182334"/>
    </source>
</evidence>
<proteinExistence type="inferred from homology"/>
<evidence type="ECO:0000256" key="1">
    <source>
        <dbReference type="ARBA" id="ARBA00001974"/>
    </source>
</evidence>
<evidence type="ECO:0000256" key="5">
    <source>
        <dbReference type="ARBA" id="ARBA00022448"/>
    </source>
</evidence>
<evidence type="ECO:0000256" key="13">
    <source>
        <dbReference type="ARBA" id="ARBA00023004"/>
    </source>
</evidence>
<keyword evidence="7 19" id="KW-0479">Metal-binding</keyword>
<dbReference type="Pfam" id="PF21162">
    <property type="entry name" value="ETFQO_UQ-bd"/>
    <property type="match status" value="1"/>
</dbReference>
<evidence type="ECO:0000256" key="9">
    <source>
        <dbReference type="ARBA" id="ARBA00022827"/>
    </source>
</evidence>
<dbReference type="EMBL" id="LT635762">
    <property type="protein sequence ID" value="SGZ57992.1"/>
    <property type="molecule type" value="Genomic_DNA"/>
</dbReference>
<dbReference type="GO" id="GO:0046872">
    <property type="term" value="F:metal ion binding"/>
    <property type="evidence" value="ECO:0007669"/>
    <property type="project" value="UniProtKB-KW"/>
</dbReference>
<dbReference type="Pfam" id="PF05187">
    <property type="entry name" value="Fer4_ETF_QO"/>
    <property type="match status" value="1"/>
</dbReference>
<evidence type="ECO:0000256" key="10">
    <source>
        <dbReference type="ARBA" id="ARBA00022946"/>
    </source>
</evidence>
<evidence type="ECO:0000256" key="3">
    <source>
        <dbReference type="ARBA" id="ARBA00004273"/>
    </source>
</evidence>
<dbReference type="InterPro" id="IPR040156">
    <property type="entry name" value="ETF-QO"/>
</dbReference>
<sequence length="653" mass="72161">MLGQLTLPRGFKTFQKLAFKAKFSTFSPYVSSTRLAARLPVSKARNIHMTSIKLISQTSPTRKEIPFTELSEEDQATLTEERAADNVDVCIVGGGPAGLATAIKLKQLDNEEGNGDLRIVVLEKAGDFGSHIVSGAVLEPRALKELFPDSEHLNEDGSGIPLPEDLVTLVEEDHMKYLTKQYAFLLPEPPQMKNKDKNYIASLGSVVQYLSEQAGELGVETYPGISVSELVYTDNGAVKGVATKDVGIGKDYTPKLSFERGMEFHARVTVLAEGCHGSLTKKAVAKYDLRKNSDPQTYGLGIKEVWRVPEENFIKGFVGHTMGYPLSSDVYGGGFMYHFGDGLVAVGLVVGLDYANPYISPYQEFQKMKTHPYYANVLEGGECISYGARALNEGGYQSVPKLHFPGGVLVGCSAGFMNVPKIKGTHTAMKSGIVAAEAIFDAIKELDVVDEETDIEEHILDLKKFEEDFKNSWAYKELYEVRNVRPSFNVLPGPLGFLTGLAHSGLTTMLTHGAEPWTFSHNHTDAQSTKDASNYSPIDYPKPDGKLTFDILTSVSRTGTYHQEDEPCHLRIPQQDHRKHAEISWPKYKGVEQRFCPAGVYEYIEDESEPLGVKFNINSQNCIHCKTCDIKVPTQDINWEVPEGGDGPKYYLT</sequence>
<evidence type="ECO:0000259" key="20">
    <source>
        <dbReference type="PROSITE" id="PS51379"/>
    </source>
</evidence>
<dbReference type="Gene3D" id="3.30.70.20">
    <property type="match status" value="1"/>
</dbReference>
<organism evidence="21 22">
    <name type="scientific">Sungouiella intermedia</name>
    <dbReference type="NCBI Taxonomy" id="45354"/>
    <lineage>
        <taxon>Eukaryota</taxon>
        <taxon>Fungi</taxon>
        <taxon>Dikarya</taxon>
        <taxon>Ascomycota</taxon>
        <taxon>Saccharomycotina</taxon>
        <taxon>Pichiomycetes</taxon>
        <taxon>Metschnikowiaceae</taxon>
        <taxon>Sungouiella</taxon>
    </lineage>
</organism>
<keyword evidence="6 19" id="KW-0285">Flavoprotein</keyword>
<keyword evidence="13 19" id="KW-0408">Iron</keyword>
<dbReference type="SUPFAM" id="SSF54862">
    <property type="entry name" value="4Fe-4S ferredoxins"/>
    <property type="match status" value="1"/>
</dbReference>
<dbReference type="InterPro" id="IPR007859">
    <property type="entry name" value="ETF-QO/FixX_C"/>
</dbReference>
<dbReference type="EC" id="1.5.5.1" evidence="19"/>
<comment type="catalytic activity">
    <reaction evidence="18 19">
        <text>a ubiquinone + reduced [electron-transfer flavoprotein] = a ubiquinol + oxidized [electron-transfer flavoprotein] + H(+)</text>
        <dbReference type="Rhea" id="RHEA:24052"/>
        <dbReference type="Rhea" id="RHEA-COMP:9565"/>
        <dbReference type="Rhea" id="RHEA-COMP:9566"/>
        <dbReference type="Rhea" id="RHEA-COMP:10685"/>
        <dbReference type="Rhea" id="RHEA-COMP:10686"/>
        <dbReference type="ChEBI" id="CHEBI:15378"/>
        <dbReference type="ChEBI" id="CHEBI:16389"/>
        <dbReference type="ChEBI" id="CHEBI:17976"/>
        <dbReference type="ChEBI" id="CHEBI:57692"/>
        <dbReference type="ChEBI" id="CHEBI:58307"/>
        <dbReference type="EC" id="1.5.5.1"/>
    </reaction>
</comment>
<evidence type="ECO:0000256" key="12">
    <source>
        <dbReference type="ARBA" id="ARBA00023002"/>
    </source>
</evidence>
<evidence type="ECO:0000256" key="15">
    <source>
        <dbReference type="ARBA" id="ARBA00023075"/>
    </source>
</evidence>
<evidence type="ECO:0000256" key="11">
    <source>
        <dbReference type="ARBA" id="ARBA00022982"/>
    </source>
</evidence>
<dbReference type="AlphaFoldDB" id="A0A1L0DQC5"/>
<keyword evidence="5 19" id="KW-0813">Transport</keyword>
<dbReference type="FunFam" id="3.30.70.20:FF:000015">
    <property type="entry name" value="Electron transfer flavoprotein-ubiquinone oxidoreductase"/>
    <property type="match status" value="1"/>
</dbReference>
<dbReference type="GO" id="GO:0004174">
    <property type="term" value="F:electron-transferring-flavoprotein dehydrogenase activity"/>
    <property type="evidence" value="ECO:0007669"/>
    <property type="project" value="UniProtKB-UniRule"/>
</dbReference>
<keyword evidence="10" id="KW-0809">Transit peptide</keyword>
<dbReference type="STRING" id="45354.A0A1L0DQC5"/>
<keyword evidence="17" id="KW-0472">Membrane</keyword>
<comment type="cofactor">
    <cofactor evidence="1 19">
        <name>FAD</name>
        <dbReference type="ChEBI" id="CHEBI:57692"/>
    </cofactor>
</comment>
<keyword evidence="22" id="KW-1185">Reference proteome</keyword>
<dbReference type="Gene3D" id="3.30.9.90">
    <property type="match status" value="1"/>
</dbReference>
<dbReference type="Proteomes" id="UP000182334">
    <property type="component" value="Chromosome VII"/>
</dbReference>
<dbReference type="PANTHER" id="PTHR10617:SF107">
    <property type="entry name" value="ELECTRON TRANSFER FLAVOPROTEIN-UBIQUINONE OXIDOREDUCTASE, MITOCHONDRIAL"/>
    <property type="match status" value="1"/>
</dbReference>
<keyword evidence="11 19" id="KW-0249">Electron transport</keyword>
<dbReference type="Pfam" id="PF13450">
    <property type="entry name" value="NAD_binding_8"/>
    <property type="match status" value="1"/>
</dbReference>